<sequence>MPDSASSTNEPSSIYKPPLDREPLSRFLARRERPRILPILPQGCSFGGSVSLLIGPRLNTAIKDLVSAMSQRWTSNTGRVCIFDCSLEFVFPKGARAGTLVYSTPSVPSLLASLRHFHRQHLARPEVTVDIGWLVIINDWTCLKNVSEAAGVLGTAFRYLEELSQSYDFPLVFTGLPITSSGWVLNEIAPSDPSPWIVPGSGSRQLLASGRLWLRGRCLACGKAAVTVYDSTGGRSFLLTESDDSDHQDFDFVPITKGAYCSCKPEHSITGEELMPSSTQFFPSAWPNE</sequence>
<proteinExistence type="predicted"/>
<name>A0A7J6LXI0_PERCH</name>
<dbReference type="AlphaFoldDB" id="A0A7J6LXI0"/>
<organism evidence="1 2">
    <name type="scientific">Perkinsus chesapeaki</name>
    <name type="common">Clam parasite</name>
    <name type="synonym">Perkinsus andrewsi</name>
    <dbReference type="NCBI Taxonomy" id="330153"/>
    <lineage>
        <taxon>Eukaryota</taxon>
        <taxon>Sar</taxon>
        <taxon>Alveolata</taxon>
        <taxon>Perkinsozoa</taxon>
        <taxon>Perkinsea</taxon>
        <taxon>Perkinsida</taxon>
        <taxon>Perkinsidae</taxon>
        <taxon>Perkinsus</taxon>
    </lineage>
</organism>
<dbReference type="EMBL" id="JAAPAO010000309">
    <property type="protein sequence ID" value="KAF4663670.1"/>
    <property type="molecule type" value="Genomic_DNA"/>
</dbReference>
<gene>
    <name evidence="1" type="ORF">FOL47_005587</name>
</gene>
<keyword evidence="2" id="KW-1185">Reference proteome</keyword>
<dbReference type="OrthoDB" id="433546at2759"/>
<evidence type="ECO:0000313" key="2">
    <source>
        <dbReference type="Proteomes" id="UP000591131"/>
    </source>
</evidence>
<protein>
    <submittedName>
        <fullName evidence="1">Uncharacterized protein</fullName>
    </submittedName>
</protein>
<dbReference type="Proteomes" id="UP000591131">
    <property type="component" value="Unassembled WGS sequence"/>
</dbReference>
<accession>A0A7J6LXI0</accession>
<evidence type="ECO:0000313" key="1">
    <source>
        <dbReference type="EMBL" id="KAF4663670.1"/>
    </source>
</evidence>
<reference evidence="1 2" key="1">
    <citation type="submission" date="2020-04" db="EMBL/GenBank/DDBJ databases">
        <title>Perkinsus chesapeaki whole genome sequence.</title>
        <authorList>
            <person name="Bogema D.R."/>
        </authorList>
    </citation>
    <scope>NUCLEOTIDE SEQUENCE [LARGE SCALE GENOMIC DNA]</scope>
    <source>
        <strain evidence="1">ATCC PRA-425</strain>
    </source>
</reference>
<comment type="caution">
    <text evidence="1">The sequence shown here is derived from an EMBL/GenBank/DDBJ whole genome shotgun (WGS) entry which is preliminary data.</text>
</comment>